<dbReference type="Gene3D" id="2.30.29.30">
    <property type="entry name" value="Pleckstrin-homology domain (PH domain)/Phosphotyrosine-binding domain (PTB)"/>
    <property type="match status" value="1"/>
</dbReference>
<evidence type="ECO:0000313" key="6">
    <source>
        <dbReference type="EnsemblMetazoa" id="XP_038061484.1"/>
    </source>
</evidence>
<dbReference type="Gene3D" id="1.10.555.10">
    <property type="entry name" value="Rho GTPase activation protein"/>
    <property type="match status" value="1"/>
</dbReference>
<dbReference type="AlphaFoldDB" id="A0A914ADR0"/>
<evidence type="ECO:0000256" key="3">
    <source>
        <dbReference type="SAM" id="MobiDB-lite"/>
    </source>
</evidence>
<evidence type="ECO:0000259" key="5">
    <source>
        <dbReference type="PROSITE" id="PS50238"/>
    </source>
</evidence>
<dbReference type="PROSITE" id="PS50238">
    <property type="entry name" value="RHOGAP"/>
    <property type="match status" value="1"/>
</dbReference>
<feature type="compositionally biased region" description="Polar residues" evidence="3">
    <location>
        <begin position="552"/>
        <end position="571"/>
    </location>
</feature>
<dbReference type="SUPFAM" id="SSF48350">
    <property type="entry name" value="GTPase activation domain, GAP"/>
    <property type="match status" value="1"/>
</dbReference>
<dbReference type="OMA" id="KEHHIAT"/>
<keyword evidence="1" id="KW-0343">GTPase activation</keyword>
<dbReference type="Pfam" id="PF00620">
    <property type="entry name" value="RhoGAP"/>
    <property type="match status" value="1"/>
</dbReference>
<dbReference type="PANTHER" id="PTHR15228:SF24">
    <property type="entry name" value="RHO-GAP DOMAIN-CONTAINING PROTEIN"/>
    <property type="match status" value="1"/>
</dbReference>
<reference evidence="6" key="1">
    <citation type="submission" date="2022-11" db="UniProtKB">
        <authorList>
            <consortium name="EnsemblMetazoa"/>
        </authorList>
    </citation>
    <scope>IDENTIFICATION</scope>
</reference>
<keyword evidence="2" id="KW-0175">Coiled coil</keyword>
<feature type="domain" description="Rho-GAP" evidence="5">
    <location>
        <begin position="219"/>
        <end position="413"/>
    </location>
</feature>
<dbReference type="InterPro" id="IPR051025">
    <property type="entry name" value="RhoGAP"/>
</dbReference>
<evidence type="ECO:0000256" key="1">
    <source>
        <dbReference type="ARBA" id="ARBA00022468"/>
    </source>
</evidence>
<keyword evidence="7" id="KW-1185">Reference proteome</keyword>
<dbReference type="PROSITE" id="PS50003">
    <property type="entry name" value="PH_DOMAIN"/>
    <property type="match status" value="1"/>
</dbReference>
<dbReference type="Pfam" id="PF00169">
    <property type="entry name" value="PH"/>
    <property type="match status" value="1"/>
</dbReference>
<proteinExistence type="predicted"/>
<protein>
    <recommendedName>
        <fullName evidence="8">Rho GTPase-activating protein 25</fullName>
    </recommendedName>
</protein>
<dbReference type="InterPro" id="IPR011993">
    <property type="entry name" value="PH-like_dom_sf"/>
</dbReference>
<dbReference type="InterPro" id="IPR008936">
    <property type="entry name" value="Rho_GTPase_activation_prot"/>
</dbReference>
<dbReference type="OrthoDB" id="185175at2759"/>
<feature type="coiled-coil region" evidence="2">
    <location>
        <begin position="636"/>
        <end position="684"/>
    </location>
</feature>
<dbReference type="SUPFAM" id="SSF50729">
    <property type="entry name" value="PH domain-like"/>
    <property type="match status" value="1"/>
</dbReference>
<dbReference type="EnsemblMetazoa" id="XM_038205556.1">
    <property type="protein sequence ID" value="XP_038061484.1"/>
    <property type="gene ID" value="LOC119732150"/>
</dbReference>
<dbReference type="GO" id="GO:0007165">
    <property type="term" value="P:signal transduction"/>
    <property type="evidence" value="ECO:0007669"/>
    <property type="project" value="InterPro"/>
</dbReference>
<feature type="domain" description="PH" evidence="4">
    <location>
        <begin position="101"/>
        <end position="208"/>
    </location>
</feature>
<feature type="compositionally biased region" description="Basic and acidic residues" evidence="3">
    <location>
        <begin position="18"/>
        <end position="31"/>
    </location>
</feature>
<evidence type="ECO:0000256" key="2">
    <source>
        <dbReference type="SAM" id="Coils"/>
    </source>
</evidence>
<dbReference type="InterPro" id="IPR000198">
    <property type="entry name" value="RhoGAP_dom"/>
</dbReference>
<evidence type="ECO:0008006" key="8">
    <source>
        <dbReference type="Google" id="ProtNLM"/>
    </source>
</evidence>
<name>A0A914ADR0_PATMI</name>
<feature type="region of interest" description="Disordered" evidence="3">
    <location>
        <begin position="511"/>
        <end position="626"/>
    </location>
</feature>
<feature type="compositionally biased region" description="Low complexity" evidence="3">
    <location>
        <begin position="511"/>
        <end position="526"/>
    </location>
</feature>
<dbReference type="GO" id="GO:0005096">
    <property type="term" value="F:GTPase activator activity"/>
    <property type="evidence" value="ECO:0007669"/>
    <property type="project" value="UniProtKB-KW"/>
</dbReference>
<dbReference type="InterPro" id="IPR001849">
    <property type="entry name" value="PH_domain"/>
</dbReference>
<dbReference type="Proteomes" id="UP000887568">
    <property type="component" value="Unplaced"/>
</dbReference>
<feature type="compositionally biased region" description="Basic residues" evidence="3">
    <location>
        <begin position="32"/>
        <end position="43"/>
    </location>
</feature>
<feature type="region of interest" description="Disordered" evidence="3">
    <location>
        <begin position="1"/>
        <end position="47"/>
    </location>
</feature>
<feature type="compositionally biased region" description="Basic residues" evidence="3">
    <location>
        <begin position="588"/>
        <end position="602"/>
    </location>
</feature>
<dbReference type="SMART" id="SM00233">
    <property type="entry name" value="PH"/>
    <property type="match status" value="1"/>
</dbReference>
<evidence type="ECO:0000259" key="4">
    <source>
        <dbReference type="PROSITE" id="PS50003"/>
    </source>
</evidence>
<dbReference type="PANTHER" id="PTHR15228">
    <property type="entry name" value="SPERMATHECAL PHYSIOLOGY VARIANT"/>
    <property type="match status" value="1"/>
</dbReference>
<dbReference type="RefSeq" id="XP_038061484.1">
    <property type="nucleotide sequence ID" value="XM_038205556.1"/>
</dbReference>
<dbReference type="GO" id="GO:0051056">
    <property type="term" value="P:regulation of small GTPase mediated signal transduction"/>
    <property type="evidence" value="ECO:0007669"/>
    <property type="project" value="UniProtKB-ARBA"/>
</dbReference>
<evidence type="ECO:0000313" key="7">
    <source>
        <dbReference type="Proteomes" id="UP000887568"/>
    </source>
</evidence>
<dbReference type="GeneID" id="119732150"/>
<organism evidence="6 7">
    <name type="scientific">Patiria miniata</name>
    <name type="common">Bat star</name>
    <name type="synonym">Asterina miniata</name>
    <dbReference type="NCBI Taxonomy" id="46514"/>
    <lineage>
        <taxon>Eukaryota</taxon>
        <taxon>Metazoa</taxon>
        <taxon>Echinodermata</taxon>
        <taxon>Eleutherozoa</taxon>
        <taxon>Asterozoa</taxon>
        <taxon>Asteroidea</taxon>
        <taxon>Valvatacea</taxon>
        <taxon>Valvatida</taxon>
        <taxon>Asterinidae</taxon>
        <taxon>Patiria</taxon>
    </lineage>
</organism>
<feature type="region of interest" description="Disordered" evidence="3">
    <location>
        <begin position="426"/>
        <end position="451"/>
    </location>
</feature>
<sequence>MLARRNSSRRSFYTKSSRPKEHHIATMERVKPPRAPKYTHRRQRSDETCNIQTKVRSMTLNSLGFAPHVRHGHHLRSSRRHKESYPHRRMTDRTFNLSRDDITHKGWLKKQGGPFKTWQRRYFILQGEYLHYFLREDEPRPLGTIPLRNNRVEKRPVNPDDPGKFLFEILPGVDGPAKLTSSHETFLLWGCSVQDVDEWVQSVRRAIYKQKGGGIFGQSLLDTITNESTTSTKQIPSIVEQCVEQLRERGLQEEGIFRLPGRVSLIKELQERFDCGEKPDFRAMNTDIHTIASLFKLYLRLLPEPLIPWQHYQSFYDGIKLHQEREEEGKKELIQQLALLPRTNYNLLKYLCEFLHDVQSYESYNRMGMLNLATVFGPNIFRPRLENATSLMETTTMSQKFLHLLIREHDEMFPPNDQIFQTMIKTKGKDKPLPTPPPRKMGRNATSSPESVDLLKELQDKVQTPPVRPPREKKDGVNHESLLLDLESDWIKVSASLAFTKRSYSVDGAFGFQDDTSQSDSSTLESSSEHLSGHSEVNSQNTSRVDLDATITPASPTLSPMSNLDTLTSFDQPLPPPLLPSSNQPHTSPKRNQPHTSPKRKSASLGVDLTAGTPESAPLHSSDYVSSSPVKLVEEIAALKTEMVKWKIKCEGLEIQLQNEETAKKATEDRNKQLLKQLNAFIAEYGPK</sequence>
<dbReference type="SMART" id="SM00324">
    <property type="entry name" value="RhoGAP"/>
    <property type="match status" value="1"/>
</dbReference>
<accession>A0A914ADR0</accession>